<dbReference type="Proteomes" id="UP000276223">
    <property type="component" value="Unassembled WGS sequence"/>
</dbReference>
<evidence type="ECO:0000256" key="1">
    <source>
        <dbReference type="ARBA" id="ARBA00022723"/>
    </source>
</evidence>
<keyword evidence="4" id="KW-0411">Iron-sulfur</keyword>
<name>A0A3N1USL8_9BACT</name>
<evidence type="ECO:0000256" key="3">
    <source>
        <dbReference type="ARBA" id="ARBA00023004"/>
    </source>
</evidence>
<dbReference type="Pfam" id="PF02662">
    <property type="entry name" value="FlpD"/>
    <property type="match status" value="1"/>
</dbReference>
<keyword evidence="7" id="KW-1185">Reference proteome</keyword>
<reference evidence="6 7" key="1">
    <citation type="submission" date="2018-11" db="EMBL/GenBank/DDBJ databases">
        <title>Genomic Encyclopedia of Type Strains, Phase IV (KMG-IV): sequencing the most valuable type-strain genomes for metagenomic binning, comparative biology and taxonomic classification.</title>
        <authorList>
            <person name="Goeker M."/>
        </authorList>
    </citation>
    <scope>NUCLEOTIDE SEQUENCE [LARGE SCALE GENOMIC DNA]</scope>
    <source>
        <strain evidence="6 7">DSM 22027</strain>
    </source>
</reference>
<keyword evidence="3" id="KW-0408">Iron</keyword>
<feature type="domain" description="F420-non-reducing hydrogenase iron-sulfur subunit D" evidence="5">
    <location>
        <begin position="8"/>
        <end position="130"/>
    </location>
</feature>
<evidence type="ECO:0000313" key="7">
    <source>
        <dbReference type="Proteomes" id="UP000276223"/>
    </source>
</evidence>
<evidence type="ECO:0000256" key="2">
    <source>
        <dbReference type="ARBA" id="ARBA00023002"/>
    </source>
</evidence>
<gene>
    <name evidence="6" type="ORF">EDC27_2096</name>
</gene>
<dbReference type="AlphaFoldDB" id="A0A3N1USL8"/>
<dbReference type="GO" id="GO:0051536">
    <property type="term" value="F:iron-sulfur cluster binding"/>
    <property type="evidence" value="ECO:0007669"/>
    <property type="project" value="UniProtKB-KW"/>
</dbReference>
<dbReference type="EMBL" id="RJVA01000013">
    <property type="protein sequence ID" value="ROQ90841.1"/>
    <property type="molecule type" value="Genomic_DNA"/>
</dbReference>
<comment type="caution">
    <text evidence="6">The sequence shown here is derived from an EMBL/GenBank/DDBJ whole genome shotgun (WGS) entry which is preliminary data.</text>
</comment>
<sequence length="136" mass="14540">MSTFEPQIIAYCCANCASSAAQISEKMGLNLPENVKVIQLPCTGRLDSLHLLKALEAGADGVYVAGCQPDSCQYKHGVEKAQKKVKYVQELISQLGVEADRVALFHMMAGKGQGFVDAAKTMVDKVRALGPSPLKA</sequence>
<evidence type="ECO:0000256" key="4">
    <source>
        <dbReference type="ARBA" id="ARBA00023014"/>
    </source>
</evidence>
<proteinExistence type="predicted"/>
<protein>
    <submittedName>
        <fullName evidence="6">Coenzyme F420-reducing hydrogenase delta subunit</fullName>
    </submittedName>
</protein>
<evidence type="ECO:0000259" key="5">
    <source>
        <dbReference type="Pfam" id="PF02662"/>
    </source>
</evidence>
<accession>A0A3N1USL8</accession>
<evidence type="ECO:0000313" key="6">
    <source>
        <dbReference type="EMBL" id="ROQ90841.1"/>
    </source>
</evidence>
<dbReference type="GO" id="GO:0016491">
    <property type="term" value="F:oxidoreductase activity"/>
    <property type="evidence" value="ECO:0007669"/>
    <property type="project" value="UniProtKB-KW"/>
</dbReference>
<keyword evidence="2" id="KW-0560">Oxidoreductase</keyword>
<dbReference type="InterPro" id="IPR003813">
    <property type="entry name" value="MvhD/FlpD"/>
</dbReference>
<keyword evidence="1" id="KW-0479">Metal-binding</keyword>
<dbReference type="GO" id="GO:0046872">
    <property type="term" value="F:metal ion binding"/>
    <property type="evidence" value="ECO:0007669"/>
    <property type="project" value="UniProtKB-KW"/>
</dbReference>
<organism evidence="6 7">
    <name type="scientific">Desulfosoma caldarium</name>
    <dbReference type="NCBI Taxonomy" id="610254"/>
    <lineage>
        <taxon>Bacteria</taxon>
        <taxon>Pseudomonadati</taxon>
        <taxon>Thermodesulfobacteriota</taxon>
        <taxon>Syntrophobacteria</taxon>
        <taxon>Syntrophobacterales</taxon>
        <taxon>Syntrophobacteraceae</taxon>
        <taxon>Desulfosoma</taxon>
    </lineage>
</organism>
<dbReference type="OrthoDB" id="5511645at2"/>
<dbReference type="RefSeq" id="WP_123290582.1">
    <property type="nucleotide sequence ID" value="NZ_RJVA01000013.1"/>
</dbReference>